<dbReference type="Pfam" id="PF13183">
    <property type="entry name" value="Fer4_8"/>
    <property type="match status" value="1"/>
</dbReference>
<gene>
    <name evidence="8" type="ordered locus">Dole_0768</name>
</gene>
<evidence type="ECO:0008006" key="10">
    <source>
        <dbReference type="Google" id="ProtNLM"/>
    </source>
</evidence>
<dbReference type="Pfam" id="PF02754">
    <property type="entry name" value="CCG"/>
    <property type="match status" value="2"/>
</dbReference>
<dbReference type="InterPro" id="IPR017896">
    <property type="entry name" value="4Fe4S_Fe-S-bd"/>
</dbReference>
<keyword evidence="5" id="KW-0411">Iron-sulfur</keyword>
<feature type="domain" description="Cysteine-rich" evidence="6">
    <location>
        <begin position="269"/>
        <end position="358"/>
    </location>
</feature>
<sequence>MEHQEILHRCFRCGYCKFPSNYTDINCPAYLAYRFETFAPGGRMWLLSAWLSGKIDVSERLGRIMFSCTGCGNCVAHCAMPGFKEEILLAFTAGRDAILETGTVPGPVRDYLTRVQNAGNPYGKSAKKRAAWREGTDVPEFSGQEYLFFAGDVGSYDSRGQEIARSVAALLKKAGVDFGVLTDGDCSDGNDVAMTGEKALFEDLAGKNIGTFADRGVQKIITLSPHSFHAFKNLYPALGGQFQVFHYTQVLAFAMGRLPFKSPSEKTRVAFHDPCYLGRHNGDYQSPRTVLSFTPGIELAEMDRNRENALCCGGGGGNLFTDMISGGDDSAARSRCREAAAAGVSVLAVACPACAVMLEDAVKTEGLANTLQVKEISELVMEQVA</sequence>
<dbReference type="AlphaFoldDB" id="A8ZVB7"/>
<feature type="domain" description="4Fe-4S ferredoxin-type" evidence="7">
    <location>
        <begin position="7"/>
        <end position="79"/>
    </location>
</feature>
<dbReference type="HOGENOM" id="CLU_023081_2_2_7"/>
<evidence type="ECO:0000256" key="4">
    <source>
        <dbReference type="ARBA" id="ARBA00023004"/>
    </source>
</evidence>
<keyword evidence="9" id="KW-1185">Reference proteome</keyword>
<dbReference type="Proteomes" id="UP000008561">
    <property type="component" value="Chromosome"/>
</dbReference>
<dbReference type="PANTHER" id="PTHR43255:SF1">
    <property type="entry name" value="IRON-SULFUR-BINDING OXIDOREDUCTASE FADF-RELATED"/>
    <property type="match status" value="1"/>
</dbReference>
<dbReference type="GO" id="GO:0005886">
    <property type="term" value="C:plasma membrane"/>
    <property type="evidence" value="ECO:0007669"/>
    <property type="project" value="TreeGrafter"/>
</dbReference>
<dbReference type="SUPFAM" id="SSF46548">
    <property type="entry name" value="alpha-helical ferredoxin"/>
    <property type="match status" value="1"/>
</dbReference>
<keyword evidence="4" id="KW-0408">Iron</keyword>
<evidence type="ECO:0000256" key="2">
    <source>
        <dbReference type="ARBA" id="ARBA00022723"/>
    </source>
</evidence>
<keyword evidence="2" id="KW-0479">Metal-binding</keyword>
<dbReference type="eggNOG" id="COG0247">
    <property type="taxonomic scope" value="Bacteria"/>
</dbReference>
<organism evidence="8 9">
    <name type="scientific">Desulfosudis oleivorans (strain DSM 6200 / JCM 39069 / Hxd3)</name>
    <name type="common">Desulfococcus oleovorans</name>
    <dbReference type="NCBI Taxonomy" id="96561"/>
    <lineage>
        <taxon>Bacteria</taxon>
        <taxon>Pseudomonadati</taxon>
        <taxon>Thermodesulfobacteriota</taxon>
        <taxon>Desulfobacteria</taxon>
        <taxon>Desulfobacterales</taxon>
        <taxon>Desulfosudaceae</taxon>
        <taxon>Desulfosudis</taxon>
    </lineage>
</organism>
<name>A8ZVB7_DESOH</name>
<feature type="domain" description="Cysteine-rich" evidence="6">
    <location>
        <begin position="157"/>
        <end position="226"/>
    </location>
</feature>
<keyword evidence="3" id="KW-0560">Oxidoreductase</keyword>
<accession>A8ZVB7</accession>
<evidence type="ECO:0000313" key="9">
    <source>
        <dbReference type="Proteomes" id="UP000008561"/>
    </source>
</evidence>
<evidence type="ECO:0000259" key="6">
    <source>
        <dbReference type="Pfam" id="PF02754"/>
    </source>
</evidence>
<dbReference type="OrthoDB" id="9794954at2"/>
<dbReference type="EMBL" id="CP000859">
    <property type="protein sequence ID" value="ABW66578.1"/>
    <property type="molecule type" value="Genomic_DNA"/>
</dbReference>
<evidence type="ECO:0000313" key="8">
    <source>
        <dbReference type="EMBL" id="ABW66578.1"/>
    </source>
</evidence>
<evidence type="ECO:0000256" key="3">
    <source>
        <dbReference type="ARBA" id="ARBA00023002"/>
    </source>
</evidence>
<reference evidence="8 9" key="1">
    <citation type="submission" date="2007-10" db="EMBL/GenBank/DDBJ databases">
        <title>Complete sequence of Desulfococcus oleovorans Hxd3.</title>
        <authorList>
            <consortium name="US DOE Joint Genome Institute"/>
            <person name="Copeland A."/>
            <person name="Lucas S."/>
            <person name="Lapidus A."/>
            <person name="Barry K."/>
            <person name="Glavina del Rio T."/>
            <person name="Dalin E."/>
            <person name="Tice H."/>
            <person name="Pitluck S."/>
            <person name="Kiss H."/>
            <person name="Brettin T."/>
            <person name="Bruce D."/>
            <person name="Detter J.C."/>
            <person name="Han C."/>
            <person name="Schmutz J."/>
            <person name="Larimer F."/>
            <person name="Land M."/>
            <person name="Hauser L."/>
            <person name="Kyrpides N."/>
            <person name="Kim E."/>
            <person name="Wawrik B."/>
            <person name="Richardson P."/>
        </authorList>
    </citation>
    <scope>NUCLEOTIDE SEQUENCE [LARGE SCALE GENOMIC DNA]</scope>
    <source>
        <strain evidence="9">DSM 6200 / JCM 39069 / Hxd3</strain>
    </source>
</reference>
<evidence type="ECO:0000256" key="5">
    <source>
        <dbReference type="ARBA" id="ARBA00023014"/>
    </source>
</evidence>
<keyword evidence="1" id="KW-0004">4Fe-4S</keyword>
<dbReference type="PANTHER" id="PTHR43255">
    <property type="entry name" value="IRON-SULFUR-BINDING OXIDOREDUCTASE FADF-RELATED-RELATED"/>
    <property type="match status" value="1"/>
</dbReference>
<dbReference type="GO" id="GO:0016491">
    <property type="term" value="F:oxidoreductase activity"/>
    <property type="evidence" value="ECO:0007669"/>
    <property type="project" value="UniProtKB-KW"/>
</dbReference>
<dbReference type="InterPro" id="IPR004017">
    <property type="entry name" value="Cys_rich_dom"/>
</dbReference>
<evidence type="ECO:0000256" key="1">
    <source>
        <dbReference type="ARBA" id="ARBA00022485"/>
    </source>
</evidence>
<proteinExistence type="predicted"/>
<dbReference type="STRING" id="96561.Dole_0768"/>
<evidence type="ECO:0000259" key="7">
    <source>
        <dbReference type="Pfam" id="PF13183"/>
    </source>
</evidence>
<dbReference type="InterPro" id="IPR051460">
    <property type="entry name" value="HdrC_iron-sulfur_subunit"/>
</dbReference>
<dbReference type="KEGG" id="dol:Dole_0768"/>
<protein>
    <recommendedName>
        <fullName evidence="10">(Fe-S)-binding protein</fullName>
    </recommendedName>
</protein>
<dbReference type="GO" id="GO:0046872">
    <property type="term" value="F:metal ion binding"/>
    <property type="evidence" value="ECO:0007669"/>
    <property type="project" value="UniProtKB-KW"/>
</dbReference>
<dbReference type="GO" id="GO:0051539">
    <property type="term" value="F:4 iron, 4 sulfur cluster binding"/>
    <property type="evidence" value="ECO:0007669"/>
    <property type="project" value="UniProtKB-KW"/>
</dbReference>
<dbReference type="RefSeq" id="WP_012174196.1">
    <property type="nucleotide sequence ID" value="NC_009943.1"/>
</dbReference>